<dbReference type="Gene3D" id="3.40.50.300">
    <property type="entry name" value="P-loop containing nucleotide triphosphate hydrolases"/>
    <property type="match status" value="1"/>
</dbReference>
<organism evidence="15 16">
    <name type="scientific">Pycnococcus provasolii</name>
    <dbReference type="NCBI Taxonomy" id="41880"/>
    <lineage>
        <taxon>Eukaryota</taxon>
        <taxon>Viridiplantae</taxon>
        <taxon>Chlorophyta</taxon>
        <taxon>Pseudoscourfieldiophyceae</taxon>
        <taxon>Pseudoscourfieldiales</taxon>
        <taxon>Pycnococcaceae</taxon>
        <taxon>Pycnococcus</taxon>
    </lineage>
</organism>
<dbReference type="EMBL" id="BNJQ01000032">
    <property type="protein sequence ID" value="GHP11034.1"/>
    <property type="molecule type" value="Genomic_DNA"/>
</dbReference>
<protein>
    <recommendedName>
        <fullName evidence="4">Signal recognition particle receptor subunit beta</fullName>
    </recommendedName>
</protein>
<dbReference type="Pfam" id="PF09439">
    <property type="entry name" value="SRPRB"/>
    <property type="match status" value="1"/>
</dbReference>
<evidence type="ECO:0000256" key="5">
    <source>
        <dbReference type="ARBA" id="ARBA00022692"/>
    </source>
</evidence>
<dbReference type="InterPro" id="IPR005225">
    <property type="entry name" value="Small_GTP-bd"/>
</dbReference>
<evidence type="ECO:0000313" key="15">
    <source>
        <dbReference type="EMBL" id="GHP11034.1"/>
    </source>
</evidence>
<keyword evidence="16" id="KW-1185">Reference proteome</keyword>
<dbReference type="GO" id="GO:0043001">
    <property type="term" value="P:Golgi to plasma membrane protein transport"/>
    <property type="evidence" value="ECO:0007669"/>
    <property type="project" value="TreeGrafter"/>
</dbReference>
<dbReference type="AlphaFoldDB" id="A0A830HUZ5"/>
<reference evidence="15" key="1">
    <citation type="submission" date="2020-10" db="EMBL/GenBank/DDBJ databases">
        <title>Unveiling of a novel bifunctional photoreceptor, Dualchrome1, isolated from a cosmopolitan green alga.</title>
        <authorList>
            <person name="Suzuki S."/>
            <person name="Kawachi M."/>
        </authorList>
    </citation>
    <scope>NUCLEOTIDE SEQUENCE</scope>
    <source>
        <strain evidence="15">NIES 2893</strain>
    </source>
</reference>
<keyword evidence="8" id="KW-0256">Endoplasmic reticulum</keyword>
<evidence type="ECO:0000256" key="1">
    <source>
        <dbReference type="ARBA" id="ARBA00004389"/>
    </source>
</evidence>
<feature type="transmembrane region" description="Helical" evidence="14">
    <location>
        <begin position="24"/>
        <end position="51"/>
    </location>
</feature>
<evidence type="ECO:0000256" key="4">
    <source>
        <dbReference type="ARBA" id="ARBA00020256"/>
    </source>
</evidence>
<keyword evidence="6" id="KW-0449">Lipoprotein</keyword>
<dbReference type="InterPro" id="IPR027417">
    <property type="entry name" value="P-loop_NTPase"/>
</dbReference>
<dbReference type="GO" id="GO:0005525">
    <property type="term" value="F:GTP binding"/>
    <property type="evidence" value="ECO:0007669"/>
    <property type="project" value="UniProtKB-KW"/>
</dbReference>
<dbReference type="GO" id="GO:0034067">
    <property type="term" value="P:protein localization to Golgi apparatus"/>
    <property type="evidence" value="ECO:0007669"/>
    <property type="project" value="TreeGrafter"/>
</dbReference>
<dbReference type="PANTHER" id="PTHR45909:SF1">
    <property type="entry name" value="ADP-RIBOSYLATION FACTOR-RELATED PROTEIN 1"/>
    <property type="match status" value="1"/>
</dbReference>
<keyword evidence="11" id="KW-0342">GTP-binding</keyword>
<evidence type="ECO:0000256" key="14">
    <source>
        <dbReference type="SAM" id="Phobius"/>
    </source>
</evidence>
<evidence type="ECO:0000256" key="7">
    <source>
        <dbReference type="ARBA" id="ARBA00022741"/>
    </source>
</evidence>
<comment type="caution">
    <text evidence="15">The sequence shown here is derived from an EMBL/GenBank/DDBJ whole genome shotgun (WGS) entry which is preliminary data.</text>
</comment>
<keyword evidence="5 14" id="KW-0812">Transmembrane</keyword>
<dbReference type="GO" id="GO:0005794">
    <property type="term" value="C:Golgi apparatus"/>
    <property type="evidence" value="ECO:0007669"/>
    <property type="project" value="TreeGrafter"/>
</dbReference>
<dbReference type="SUPFAM" id="SSF52540">
    <property type="entry name" value="P-loop containing nucleoside triphosphate hydrolases"/>
    <property type="match status" value="1"/>
</dbReference>
<gene>
    <name evidence="15" type="ORF">PPROV_000976400</name>
</gene>
<comment type="similarity">
    <text evidence="3">Belongs to the small GTPase superfamily. Arf family.</text>
</comment>
<keyword evidence="6" id="KW-0519">Myristate</keyword>
<evidence type="ECO:0000256" key="13">
    <source>
        <dbReference type="ARBA" id="ARBA00023170"/>
    </source>
</evidence>
<keyword evidence="10 14" id="KW-1133">Transmembrane helix</keyword>
<keyword evidence="9" id="KW-0931">ER-Golgi transport</keyword>
<evidence type="ECO:0000256" key="8">
    <source>
        <dbReference type="ARBA" id="ARBA00022824"/>
    </source>
</evidence>
<accession>A0A830HUZ5</accession>
<dbReference type="GO" id="GO:0005789">
    <property type="term" value="C:endoplasmic reticulum membrane"/>
    <property type="evidence" value="ECO:0007669"/>
    <property type="project" value="UniProtKB-SubCell"/>
</dbReference>
<dbReference type="InterPro" id="IPR019009">
    <property type="entry name" value="SRP_receptor_beta_su"/>
</dbReference>
<comment type="similarity">
    <text evidence="2">Belongs to the SRP receptor beta subunit family.</text>
</comment>
<dbReference type="OrthoDB" id="41266at2759"/>
<evidence type="ECO:0000256" key="12">
    <source>
        <dbReference type="ARBA" id="ARBA00023136"/>
    </source>
</evidence>
<evidence type="ECO:0000256" key="2">
    <source>
        <dbReference type="ARBA" id="ARBA00005619"/>
    </source>
</evidence>
<dbReference type="PANTHER" id="PTHR45909">
    <property type="entry name" value="ADP-RIBOSYLATION FACTOR-RELATED PROTEIN 1"/>
    <property type="match status" value="1"/>
</dbReference>
<dbReference type="GO" id="GO:0003924">
    <property type="term" value="F:GTPase activity"/>
    <property type="evidence" value="ECO:0007669"/>
    <property type="project" value="TreeGrafter"/>
</dbReference>
<dbReference type="GO" id="GO:0006886">
    <property type="term" value="P:intracellular protein transport"/>
    <property type="evidence" value="ECO:0007669"/>
    <property type="project" value="TreeGrafter"/>
</dbReference>
<evidence type="ECO:0000256" key="10">
    <source>
        <dbReference type="ARBA" id="ARBA00022989"/>
    </source>
</evidence>
<dbReference type="Proteomes" id="UP000660262">
    <property type="component" value="Unassembled WGS sequence"/>
</dbReference>
<evidence type="ECO:0000256" key="9">
    <source>
        <dbReference type="ARBA" id="ARBA00022892"/>
    </source>
</evidence>
<name>A0A830HUZ5_9CHLO</name>
<keyword evidence="12 14" id="KW-0472">Membrane</keyword>
<evidence type="ECO:0000256" key="6">
    <source>
        <dbReference type="ARBA" id="ARBA00022707"/>
    </source>
</evidence>
<keyword evidence="13" id="KW-0675">Receptor</keyword>
<keyword evidence="9" id="KW-0813">Transport</keyword>
<dbReference type="InterPro" id="IPR024156">
    <property type="entry name" value="Small_GTPase_ARF"/>
</dbReference>
<proteinExistence type="inferred from homology"/>
<comment type="subcellular location">
    <subcellularLocation>
        <location evidence="1">Endoplasmic reticulum membrane</location>
        <topology evidence="1">Single-pass membrane protein</topology>
    </subcellularLocation>
</comment>
<dbReference type="NCBIfam" id="TIGR00231">
    <property type="entry name" value="small_GTP"/>
    <property type="match status" value="1"/>
</dbReference>
<evidence type="ECO:0000256" key="3">
    <source>
        <dbReference type="ARBA" id="ARBA00010290"/>
    </source>
</evidence>
<keyword evidence="7" id="KW-0547">Nucleotide-binding</keyword>
<evidence type="ECO:0000313" key="16">
    <source>
        <dbReference type="Proteomes" id="UP000660262"/>
    </source>
</evidence>
<evidence type="ECO:0000256" key="11">
    <source>
        <dbReference type="ARBA" id="ARBA00023134"/>
    </source>
</evidence>
<sequence length="271" mass="28830">MSSSSPPPSSSSSSPSAPSPYPEASMVVVSFASVVVIFVCVFLWLVFPGFFGRRGRGFYKASSKSRKRGPPSLLLVGPMNAGKTSLLLAMQRSQSCANGDSSALIPDTVTSMEVNETSVAKVDGKTMAVVDIPGHPRLSALVQEYAQRAKIVAFVIDSADFANRAREVAEALVDIMELAREQRARLVIVCNKSDRTIASPPSYVKTRLEKELSRVTSMEDDGLAAAGDGAGARKRRGNVTASGAKFTFDDDVQFVATSAKSAEVSELLSQL</sequence>